<sequence length="178" mass="19373">MTNIHNAKVSDSTLDDVIDETVHRTRRIVSRIIILIVAAIVAAAALGAFDVESSTDRSEDGVQVHVRHPLVARAGNEVELEILVSSDEPLPDTCKLRLAEDYLLFFEDLAVFPDPESQSSDAAGAVEFEVAPQPGATQMLVRITGRASDQWDLRTDGNLEVEVGASTVHVPFTTWRAP</sequence>
<reference evidence="2 3" key="1">
    <citation type="submission" date="2018-01" db="EMBL/GenBank/DDBJ databases">
        <title>Glutamicibacter soli strain NHPC-3 Whole genome sequence and assembly.</title>
        <authorList>
            <person name="Choudhury P."/>
            <person name="Gupta D."/>
            <person name="Sengupta K."/>
            <person name="Jawed A."/>
            <person name="Sultana N."/>
            <person name="Saha P."/>
        </authorList>
    </citation>
    <scope>NUCLEOTIDE SEQUENCE [LARGE SCALE GENOMIC DNA]</scope>
    <source>
        <strain evidence="2 3">NHPC-3</strain>
    </source>
</reference>
<dbReference type="EMBL" id="POAF01000003">
    <property type="protein sequence ID" value="RBM01860.1"/>
    <property type="molecule type" value="Genomic_DNA"/>
</dbReference>
<dbReference type="RefSeq" id="WP_113607127.1">
    <property type="nucleotide sequence ID" value="NZ_POAF01000003.1"/>
</dbReference>
<name>A0A365YHV2_9MICC</name>
<evidence type="ECO:0000256" key="1">
    <source>
        <dbReference type="SAM" id="Phobius"/>
    </source>
</evidence>
<evidence type="ECO:0000313" key="3">
    <source>
        <dbReference type="Proteomes" id="UP000252167"/>
    </source>
</evidence>
<evidence type="ECO:0000313" key="2">
    <source>
        <dbReference type="EMBL" id="RBM01860.1"/>
    </source>
</evidence>
<feature type="transmembrane region" description="Helical" evidence="1">
    <location>
        <begin position="28"/>
        <end position="49"/>
    </location>
</feature>
<proteinExistence type="predicted"/>
<comment type="caution">
    <text evidence="2">The sequence shown here is derived from an EMBL/GenBank/DDBJ whole genome shotgun (WGS) entry which is preliminary data.</text>
</comment>
<keyword evidence="1" id="KW-1133">Transmembrane helix</keyword>
<gene>
    <name evidence="2" type="ORF">C1H84_08465</name>
</gene>
<organism evidence="2 3">
    <name type="scientific">Glutamicibacter soli</name>
    <dbReference type="NCBI Taxonomy" id="453836"/>
    <lineage>
        <taxon>Bacteria</taxon>
        <taxon>Bacillati</taxon>
        <taxon>Actinomycetota</taxon>
        <taxon>Actinomycetes</taxon>
        <taxon>Micrococcales</taxon>
        <taxon>Micrococcaceae</taxon>
        <taxon>Glutamicibacter</taxon>
    </lineage>
</organism>
<accession>A0A365YHV2</accession>
<keyword evidence="3" id="KW-1185">Reference proteome</keyword>
<protein>
    <submittedName>
        <fullName evidence="2">Uncharacterized protein</fullName>
    </submittedName>
</protein>
<dbReference type="AlphaFoldDB" id="A0A365YHV2"/>
<keyword evidence="1" id="KW-0472">Membrane</keyword>
<dbReference type="Proteomes" id="UP000252167">
    <property type="component" value="Unassembled WGS sequence"/>
</dbReference>
<keyword evidence="1" id="KW-0812">Transmembrane</keyword>